<dbReference type="SUPFAM" id="SSF90123">
    <property type="entry name" value="ABC transporter transmembrane region"/>
    <property type="match status" value="2"/>
</dbReference>
<evidence type="ECO:0000256" key="29">
    <source>
        <dbReference type="ARBA" id="ARBA00034073"/>
    </source>
</evidence>
<dbReference type="GO" id="GO:0005789">
    <property type="term" value="C:endoplasmic reticulum membrane"/>
    <property type="evidence" value="ECO:0007669"/>
    <property type="project" value="UniProtKB-SubCell"/>
</dbReference>
<feature type="transmembrane region" description="Helical" evidence="32">
    <location>
        <begin position="196"/>
        <end position="217"/>
    </location>
</feature>
<dbReference type="EC" id="5.6.1.6" evidence="6 32"/>
<keyword evidence="9" id="KW-1003">Cell membrane</keyword>
<keyword evidence="15" id="KW-0256">Endoplasmic reticulum</keyword>
<evidence type="ECO:0000259" key="34">
    <source>
        <dbReference type="PROSITE" id="PS50929"/>
    </source>
</evidence>
<evidence type="ECO:0000256" key="21">
    <source>
        <dbReference type="ARBA" id="ARBA00023180"/>
    </source>
</evidence>
<feature type="transmembrane region" description="Helical" evidence="32">
    <location>
        <begin position="862"/>
        <end position="887"/>
    </location>
</feature>
<dbReference type="GO" id="GO:0031901">
    <property type="term" value="C:early endosome membrane"/>
    <property type="evidence" value="ECO:0007669"/>
    <property type="project" value="UniProtKB-SubCell"/>
</dbReference>
<dbReference type="NCBIfam" id="TIGR01271">
    <property type="entry name" value="CFTR_protein"/>
    <property type="match status" value="1"/>
</dbReference>
<keyword evidence="17 32" id="KW-1133">Transmembrane helix</keyword>
<dbReference type="GO" id="GO:0034707">
    <property type="term" value="C:chloride channel complex"/>
    <property type="evidence" value="ECO:0007669"/>
    <property type="project" value="UniProtKB-UniRule"/>
</dbReference>
<dbReference type="InterPro" id="IPR009147">
    <property type="entry name" value="CFTR/ABCC7"/>
</dbReference>
<evidence type="ECO:0000256" key="13">
    <source>
        <dbReference type="ARBA" id="ARBA00022741"/>
    </source>
</evidence>
<comment type="function">
    <text evidence="32">Epithelial ion channel that plays an important role in the regulation of epithelial ion and water transport and fluid homeostasis. Mediates the transport of chloride ions across the cell membrane. Possesses an intrinsic ATPase activity and utilizes ATP to gate its channel; the passive flow of anions through the channel is gated by cycles of ATP binding and hydrolysis by the ATP-binding domains. The ion channel is also permeable to HCO(3)(-); selectivity depends on the extracellular chloride concentration. Exerts its function also by modulating the activity of other ion channels and transporters. Contributes to the regulation of the pH and the ion content of the epithelial fluid layer.</text>
</comment>
<protein>
    <recommendedName>
        <fullName evidence="7 32">Cystic fibrosis transmembrane conductance regulator</fullName>
        <ecNumber evidence="6 32">5.6.1.6</ecNumber>
    </recommendedName>
    <alternativeName>
        <fullName evidence="26 32">ATP-binding cassette sub-family C member 7</fullName>
    </alternativeName>
    <alternativeName>
        <fullName evidence="27 32">Channel conductance-controlling ATPase</fullName>
    </alternativeName>
    <alternativeName>
        <fullName evidence="28 32">cAMP-dependent chloride channel</fullName>
    </alternativeName>
</protein>
<dbReference type="PROSITE" id="PS50929">
    <property type="entry name" value="ABC_TM1F"/>
    <property type="match status" value="2"/>
</dbReference>
<feature type="domain" description="ABC transporter" evidence="33">
    <location>
        <begin position="423"/>
        <end position="646"/>
    </location>
</feature>
<comment type="catalytic activity">
    <reaction evidence="30">
        <text>hydrogencarbonate(in) = hydrogencarbonate(out)</text>
        <dbReference type="Rhea" id="RHEA:28695"/>
        <dbReference type="ChEBI" id="CHEBI:17544"/>
    </reaction>
</comment>
<dbReference type="Ensembl" id="ENSACDT00005007244.1">
    <property type="protein sequence ID" value="ENSACDP00005006013.1"/>
    <property type="gene ID" value="ENSACDG00005004395.1"/>
</dbReference>
<keyword evidence="16 32" id="KW-0067">ATP-binding</keyword>
<feature type="transmembrane region" description="Helical" evidence="32">
    <location>
        <begin position="120"/>
        <end position="138"/>
    </location>
</feature>
<keyword evidence="18 32" id="KW-0406">Ion transport</keyword>
<keyword evidence="19 32" id="KW-0472">Membrane</keyword>
<keyword evidence="36" id="KW-1185">Reference proteome</keyword>
<dbReference type="InterPro" id="IPR050173">
    <property type="entry name" value="ABC_transporter_C-like"/>
</dbReference>
<evidence type="ECO:0000256" key="10">
    <source>
        <dbReference type="ARBA" id="ARBA00022553"/>
    </source>
</evidence>
<evidence type="ECO:0000256" key="22">
    <source>
        <dbReference type="ARBA" id="ARBA00023214"/>
    </source>
</evidence>
<evidence type="ECO:0000256" key="28">
    <source>
        <dbReference type="ARBA" id="ARBA00033163"/>
    </source>
</evidence>
<evidence type="ECO:0000256" key="23">
    <source>
        <dbReference type="ARBA" id="ARBA00023235"/>
    </source>
</evidence>
<dbReference type="InterPro" id="IPR027417">
    <property type="entry name" value="P-loop_NTPase"/>
</dbReference>
<evidence type="ECO:0000256" key="12">
    <source>
        <dbReference type="ARBA" id="ARBA00022737"/>
    </source>
</evidence>
<dbReference type="Proteomes" id="UP000694521">
    <property type="component" value="Unplaced"/>
</dbReference>
<evidence type="ECO:0000256" key="20">
    <source>
        <dbReference type="ARBA" id="ARBA00023173"/>
    </source>
</evidence>
<dbReference type="InterPro" id="IPR036640">
    <property type="entry name" value="ABC1_TM_sf"/>
</dbReference>
<dbReference type="FunFam" id="1.20.1560.10:FF:000017">
    <property type="entry name" value="Cystic fibrosis transmembrane conductance regulator"/>
    <property type="match status" value="1"/>
</dbReference>
<dbReference type="PANTHER" id="PTHR24223:SF19">
    <property type="entry name" value="CYSTIC FIBROSIS TRANSMEMBRANE CONDUCTANCE REGULATOR"/>
    <property type="match status" value="1"/>
</dbReference>
<evidence type="ECO:0000256" key="31">
    <source>
        <dbReference type="ARBA" id="ARBA00048778"/>
    </source>
</evidence>
<evidence type="ECO:0000256" key="17">
    <source>
        <dbReference type="ARBA" id="ARBA00022989"/>
    </source>
</evidence>
<dbReference type="PROSITE" id="PS00211">
    <property type="entry name" value="ABC_TRANSPORTER_1"/>
    <property type="match status" value="1"/>
</dbReference>
<dbReference type="GO" id="GO:0005260">
    <property type="term" value="F:intracellularly ATP-gated chloride channel activity"/>
    <property type="evidence" value="ECO:0007669"/>
    <property type="project" value="UniProtKB-EC"/>
</dbReference>
<reference evidence="35" key="1">
    <citation type="submission" date="2025-08" db="UniProtKB">
        <authorList>
            <consortium name="Ensembl"/>
        </authorList>
    </citation>
    <scope>IDENTIFICATION</scope>
</reference>
<keyword evidence="24 32" id="KW-0407">Ion channel</keyword>
<sequence length="1524" mass="171895">MQRSPLEKANIFSKLFFRWTKPILKKGYRQRLELSDIYQIPSADSADNLSEKLEREWDRELATSKKKPKLINALRRCFFWKFMFYGILLYLGEVTKSVQPLLLGRIIASYDPDNSSERSIAYYLGIGLCLLFLVRTLLIHPSIFGLHHIGMQIRIALFSLIYKKTLKLSSKVLDKISTGQLVSLLSNNLNKFDEGLALAHFVWIAPLQVALLMGLLWDMLQASAFSGLAFLIVMAFFQAWLGQRMMKYRDKRAGKINERLVITSEIIENIQSVKAYCWEDAMEKMIESLRETELKLTRKAAYVRYFNSSAFFFSSFFVVFLAVVPYAVTKGIILRKIFTTISFCIVLRMTVTRQFPGSVQTWYDSIGAINKIQDFLLKEEYKALEYNLTTTGVEVDKVTAFWDEGIGELFVKAKQENNSKGPSNDNNLFFSNFPLHASPVLQDINFKIEKGELLAVSGSTGAGKTSLLMLIMGELEPSQGKIKHSGRISFSPQVSWIMPGTIKENIIFGVSYDEYRYKSVIKACQLEEDISKFPDKDYTVLGEGGITLSGGQRARISLARAVYKDADLYLMDSPFGYLDIFTEKEIFESCVCKLMANKTRILVTSKLEHLKTADKILILHEGSCYFYGTFSELQGQRPDFSSELMGFDSFDQFSAERRNSIITETLRRFSIEGEGTGPRNEVKKQSFKQTSDFNDKRKNSIIINPLNAGRKFSIMQKNGTQVNGMEDGHNDPLERRISLVPDLEQGDLGLPRTNMLNTDHMLQVRRRQSVLNLMTGSSVNQGPHFSKKGSTTFRKMSMVPQTNLSSEIDMYTRRLSRESILDITDEINEEDLKECFSDDAESMGTVTTWNTYFRYITTHKSLVFVLILCVAIFVLEVVASLVMLLYFQTTAEKVNTTQPENTTSDNPPVIITNTSRYYMIYIYAGVADSFLAMGVIRGLPLVHTLITVSKTLHQKMVHAVLHAPMSAFNSLKAGGILNRFSKDTAILDDLLPLTVFDLIQLILIVIGAITVVSILQPYIFLASVPVIATFVVLRAYFIHTSQQLKQLESEARSPIFTHLVTSLKGLWTLRAFGRQPYFETLFHKALNLHTANWFLYLSTLRWFQMRIEMIFVVFFSAVAFISIITTGDGPGRVGIILTLAMNIMGTLQWAVNSSIDVDSLMRSVSRIFKFIDMPTEEMKNIKPQKNNQFSDALIIENRHAKDGKNWPSGGQMTVTDLTARYVEGGAAVLENISFSISSGQTVGLLGRTGSGKSTLLFAFLRLLNTEGDIQIDGISWNTVSLQQWRKAFGVIPQKVFIFSGTFRKNLDPYGQWNDEEIWKVAEEVGLKSVIEQFPGQLDFVLVDGGCVLSHGHKQLMCLARSVLSKAKILLLDEPSAHLDPVTSQVIRKTLKHAFADCTVILSEHRLEAILECQRFLVSISRNLGTVISLCLTNAQHVLSGIDGNGCIDEVCCTELTVGIIHQLSNLVTCMRATRSCLLFPRGCHSHLCPDELGQSLEALDPPFQPLQASWLLILVPCIGEWLRD</sequence>
<organism evidence="35 36">
    <name type="scientific">Anser cygnoides</name>
    <name type="common">Swan goose</name>
    <dbReference type="NCBI Taxonomy" id="8845"/>
    <lineage>
        <taxon>Eukaryota</taxon>
        <taxon>Metazoa</taxon>
        <taxon>Chordata</taxon>
        <taxon>Craniata</taxon>
        <taxon>Vertebrata</taxon>
        <taxon>Euteleostomi</taxon>
        <taxon>Archelosauria</taxon>
        <taxon>Archosauria</taxon>
        <taxon>Dinosauria</taxon>
        <taxon>Saurischia</taxon>
        <taxon>Theropoda</taxon>
        <taxon>Coelurosauria</taxon>
        <taxon>Aves</taxon>
        <taxon>Neognathae</taxon>
        <taxon>Galloanserae</taxon>
        <taxon>Anseriformes</taxon>
        <taxon>Anatidae</taxon>
        <taxon>Anserinae</taxon>
        <taxon>Anser</taxon>
    </lineage>
</organism>
<dbReference type="GO" id="GO:0005524">
    <property type="term" value="F:ATP binding"/>
    <property type="evidence" value="ECO:0007669"/>
    <property type="project" value="UniProtKB-KW"/>
</dbReference>
<dbReference type="Pfam" id="PF14396">
    <property type="entry name" value="CFTR_R"/>
    <property type="match status" value="1"/>
</dbReference>
<keyword evidence="13 32" id="KW-0547">Nucleotide-binding</keyword>
<keyword evidence="22 32" id="KW-0868">Chloride</keyword>
<dbReference type="PRINTS" id="PR01851">
    <property type="entry name" value="CYSFIBREGLTR"/>
</dbReference>
<feature type="domain" description="ABC transmembrane type-1" evidence="34">
    <location>
        <begin position="87"/>
        <end position="324"/>
    </location>
</feature>
<reference evidence="35" key="2">
    <citation type="submission" date="2025-09" db="UniProtKB">
        <authorList>
            <consortium name="Ensembl"/>
        </authorList>
    </citation>
    <scope>IDENTIFICATION</scope>
</reference>
<evidence type="ECO:0000256" key="5">
    <source>
        <dbReference type="ARBA" id="ARBA00009118"/>
    </source>
</evidence>
<evidence type="ECO:0000256" key="7">
    <source>
        <dbReference type="ARBA" id="ARBA00016668"/>
    </source>
</evidence>
<comment type="catalytic activity">
    <reaction evidence="31">
        <text>ATP + H2O = ADP + phosphate + H(+)</text>
        <dbReference type="Rhea" id="RHEA:13065"/>
        <dbReference type="ChEBI" id="CHEBI:15377"/>
        <dbReference type="ChEBI" id="CHEBI:15378"/>
        <dbReference type="ChEBI" id="CHEBI:30616"/>
        <dbReference type="ChEBI" id="CHEBI:43474"/>
        <dbReference type="ChEBI" id="CHEBI:456216"/>
    </reaction>
    <physiologicalReaction direction="left-to-right" evidence="31">
        <dbReference type="Rhea" id="RHEA:13066"/>
    </physiologicalReaction>
</comment>
<evidence type="ECO:0000313" key="36">
    <source>
        <dbReference type="Proteomes" id="UP000694521"/>
    </source>
</evidence>
<evidence type="ECO:0000256" key="26">
    <source>
        <dbReference type="ARBA" id="ARBA00029720"/>
    </source>
</evidence>
<dbReference type="InterPro" id="IPR017871">
    <property type="entry name" value="ABC_transporter-like_CS"/>
</dbReference>
<evidence type="ECO:0000256" key="6">
    <source>
        <dbReference type="ARBA" id="ARBA00012195"/>
    </source>
</evidence>
<keyword evidence="21" id="KW-0325">Glycoprotein</keyword>
<dbReference type="Gene3D" id="1.20.1560.10">
    <property type="entry name" value="ABC transporter type 1, transmembrane domain"/>
    <property type="match status" value="2"/>
</dbReference>
<feature type="transmembrane region" description="Helical" evidence="32">
    <location>
        <begin position="1133"/>
        <end position="1151"/>
    </location>
</feature>
<keyword evidence="10 32" id="KW-0597">Phosphoprotein</keyword>
<evidence type="ECO:0000256" key="3">
    <source>
        <dbReference type="ARBA" id="ARBA00004477"/>
    </source>
</evidence>
<keyword evidence="20 32" id="KW-0869">Chloride channel</keyword>
<evidence type="ECO:0000256" key="2">
    <source>
        <dbReference type="ARBA" id="ARBA00004424"/>
    </source>
</evidence>
<evidence type="ECO:0000256" key="30">
    <source>
        <dbReference type="ARBA" id="ARBA00044653"/>
    </source>
</evidence>
<evidence type="ECO:0000256" key="14">
    <source>
        <dbReference type="ARBA" id="ARBA00022753"/>
    </source>
</evidence>
<evidence type="ECO:0000256" key="24">
    <source>
        <dbReference type="ARBA" id="ARBA00023303"/>
    </source>
</evidence>
<evidence type="ECO:0000256" key="1">
    <source>
        <dbReference type="ARBA" id="ARBA00004195"/>
    </source>
</evidence>
<evidence type="ECO:0000256" key="15">
    <source>
        <dbReference type="ARBA" id="ARBA00022824"/>
    </source>
</evidence>
<dbReference type="SMART" id="SM00382">
    <property type="entry name" value="AAA"/>
    <property type="match status" value="2"/>
</dbReference>
<evidence type="ECO:0000259" key="33">
    <source>
        <dbReference type="PROSITE" id="PS50893"/>
    </source>
</evidence>
<evidence type="ECO:0000256" key="18">
    <source>
        <dbReference type="ARBA" id="ARBA00023065"/>
    </source>
</evidence>
<feature type="transmembrane region" description="Helical" evidence="32">
    <location>
        <begin position="223"/>
        <end position="242"/>
    </location>
</feature>
<comment type="similarity">
    <text evidence="5 32">Belongs to the ABC transporter superfamily. ABCC family. CFTR transporter (TC 3.A.1.202) subfamily.</text>
</comment>
<dbReference type="Gene3D" id="3.40.50.300">
    <property type="entry name" value="P-loop containing nucleotide triphosphate hydrolases"/>
    <property type="match status" value="2"/>
</dbReference>
<evidence type="ECO:0000256" key="9">
    <source>
        <dbReference type="ARBA" id="ARBA00022475"/>
    </source>
</evidence>
<dbReference type="GO" id="GO:0015701">
    <property type="term" value="P:bicarbonate transport"/>
    <property type="evidence" value="ECO:0007669"/>
    <property type="project" value="UniProtKB-ARBA"/>
</dbReference>
<dbReference type="GO" id="GO:0016324">
    <property type="term" value="C:apical plasma membrane"/>
    <property type="evidence" value="ECO:0007669"/>
    <property type="project" value="UniProtKB-SubCell"/>
</dbReference>
<name>A0A8B9DE98_ANSCY</name>
<accession>A0A8B9DE98</accession>
<dbReference type="GO" id="GO:0005829">
    <property type="term" value="C:cytosol"/>
    <property type="evidence" value="ECO:0007669"/>
    <property type="project" value="TreeGrafter"/>
</dbReference>
<evidence type="ECO:0000256" key="27">
    <source>
        <dbReference type="ARBA" id="ARBA00031358"/>
    </source>
</evidence>
<feature type="transmembrane region" description="Helical" evidence="32">
    <location>
        <begin position="73"/>
        <end position="92"/>
    </location>
</feature>
<dbReference type="GO" id="GO:0016887">
    <property type="term" value="F:ATP hydrolysis activity"/>
    <property type="evidence" value="ECO:0007669"/>
    <property type="project" value="InterPro"/>
</dbReference>
<comment type="catalytic activity">
    <reaction evidence="25">
        <text>chloride(in) = chloride(out)</text>
        <dbReference type="Rhea" id="RHEA:29823"/>
        <dbReference type="ChEBI" id="CHEBI:17996"/>
    </reaction>
</comment>
<dbReference type="SUPFAM" id="SSF52540">
    <property type="entry name" value="P-loop containing nucleoside triphosphate hydrolases"/>
    <property type="match status" value="2"/>
</dbReference>
<evidence type="ECO:0000256" key="19">
    <source>
        <dbReference type="ARBA" id="ARBA00023136"/>
    </source>
</evidence>
<dbReference type="FunFam" id="1.20.1560.10:FF:000019">
    <property type="entry name" value="Cystic fibrosis transmembrane conductance regulator"/>
    <property type="match status" value="1"/>
</dbReference>
<keyword evidence="8 32" id="KW-0813">Transport</keyword>
<dbReference type="InterPro" id="IPR003593">
    <property type="entry name" value="AAA+_ATPase"/>
</dbReference>
<dbReference type="InterPro" id="IPR011527">
    <property type="entry name" value="ABC1_TM_dom"/>
</dbReference>
<dbReference type="CDD" id="cd18594">
    <property type="entry name" value="ABC_6TM_CFTR_D1"/>
    <property type="match status" value="1"/>
</dbReference>
<dbReference type="InterPro" id="IPR003439">
    <property type="entry name" value="ABC_transporter-like_ATP-bd"/>
</dbReference>
<comment type="catalytic activity">
    <reaction evidence="29 32">
        <text>ATP + H2O + closed Cl(-) channel = ADP + phosphate + open Cl(-) channel.</text>
        <dbReference type="EC" id="5.6.1.6"/>
    </reaction>
</comment>
<keyword evidence="23" id="KW-0413">Isomerase</keyword>
<dbReference type="PROSITE" id="PS50893">
    <property type="entry name" value="ABC_TRANSPORTER_2"/>
    <property type="match status" value="2"/>
</dbReference>
<dbReference type="FunFam" id="3.40.50.300:FF:000581">
    <property type="entry name" value="Cystic fibrosis transmembrane conductance regulator"/>
    <property type="match status" value="1"/>
</dbReference>
<dbReference type="CDD" id="cd18600">
    <property type="entry name" value="ABC_6TM_CFTR_D2"/>
    <property type="match status" value="1"/>
</dbReference>
<proteinExistence type="inferred from homology"/>
<dbReference type="GO" id="GO:0140359">
    <property type="term" value="F:ABC-type transporter activity"/>
    <property type="evidence" value="ECO:0007669"/>
    <property type="project" value="InterPro"/>
</dbReference>
<evidence type="ECO:0000256" key="11">
    <source>
        <dbReference type="ARBA" id="ARBA00022692"/>
    </source>
</evidence>
<feature type="transmembrane region" description="Helical" evidence="32">
    <location>
        <begin position="1018"/>
        <end position="1037"/>
    </location>
</feature>
<feature type="transmembrane region" description="Helical" evidence="32">
    <location>
        <begin position="305"/>
        <end position="327"/>
    </location>
</feature>
<dbReference type="PANTHER" id="PTHR24223">
    <property type="entry name" value="ATP-BINDING CASSETTE SUB-FAMILY C"/>
    <property type="match status" value="1"/>
</dbReference>
<evidence type="ECO:0000256" key="16">
    <source>
        <dbReference type="ARBA" id="ARBA00022840"/>
    </source>
</evidence>
<evidence type="ECO:0000313" key="35">
    <source>
        <dbReference type="Ensembl" id="ENSACDP00005006013.1"/>
    </source>
</evidence>
<dbReference type="InterPro" id="IPR047082">
    <property type="entry name" value="CFTR1_ATP-bd_dom1"/>
</dbReference>
<keyword evidence="14" id="KW-0967">Endosome</keyword>
<dbReference type="GO" id="GO:0055038">
    <property type="term" value="C:recycling endosome membrane"/>
    <property type="evidence" value="ECO:0007669"/>
    <property type="project" value="UniProtKB-SubCell"/>
</dbReference>
<comment type="subcellular location">
    <subcellularLocation>
        <location evidence="2">Apical cell membrane</location>
        <topology evidence="2">Multi-pass membrane protein</topology>
    </subcellularLocation>
    <subcellularLocation>
        <location evidence="32">Cell membrane</location>
        <topology evidence="32">Multi-pass membrane protein</topology>
    </subcellularLocation>
    <subcellularLocation>
        <location evidence="4">Early endosome membrane</location>
        <topology evidence="4">Multi-pass membrane protein</topology>
    </subcellularLocation>
    <subcellularLocation>
        <location evidence="3">Endoplasmic reticulum membrane</location>
        <topology evidence="3">Multi-pass membrane protein</topology>
    </subcellularLocation>
    <subcellularLocation>
        <location evidence="1">Recycling endosome membrane</location>
        <topology evidence="1">Multi-pass membrane protein</topology>
    </subcellularLocation>
</comment>
<feature type="transmembrane region" description="Helical" evidence="32">
    <location>
        <begin position="920"/>
        <end position="946"/>
    </location>
</feature>
<dbReference type="CDD" id="cd03291">
    <property type="entry name" value="ABCC_CFTR1"/>
    <property type="match status" value="1"/>
</dbReference>
<feature type="transmembrane region" description="Helical" evidence="32">
    <location>
        <begin position="990"/>
        <end position="1012"/>
    </location>
</feature>
<dbReference type="Pfam" id="PF00005">
    <property type="entry name" value="ABC_tran"/>
    <property type="match status" value="2"/>
</dbReference>
<evidence type="ECO:0000256" key="25">
    <source>
        <dbReference type="ARBA" id="ARBA00024167"/>
    </source>
</evidence>
<evidence type="ECO:0000256" key="32">
    <source>
        <dbReference type="RuleBase" id="RU362037"/>
    </source>
</evidence>
<dbReference type="FunFam" id="3.40.50.300:FF:000591">
    <property type="entry name" value="Cystic fibrosis transmembrane conductance regulator"/>
    <property type="match status" value="1"/>
</dbReference>
<evidence type="ECO:0000256" key="8">
    <source>
        <dbReference type="ARBA" id="ARBA00022448"/>
    </source>
</evidence>
<feature type="domain" description="ABC transmembrane type-1" evidence="34">
    <location>
        <begin position="867"/>
        <end position="1159"/>
    </location>
</feature>
<feature type="transmembrane region" description="Helical" evidence="32">
    <location>
        <begin position="1109"/>
        <end position="1127"/>
    </location>
</feature>
<feature type="domain" description="ABC transporter" evidence="33">
    <location>
        <begin position="1212"/>
        <end position="1459"/>
    </location>
</feature>
<dbReference type="Pfam" id="PF00664">
    <property type="entry name" value="ABC_membrane"/>
    <property type="match status" value="2"/>
</dbReference>
<evidence type="ECO:0000256" key="4">
    <source>
        <dbReference type="ARBA" id="ARBA00004520"/>
    </source>
</evidence>
<keyword evidence="12" id="KW-0677">Repeat</keyword>
<dbReference type="InterPro" id="IPR025837">
    <property type="entry name" value="CFTR_reg_dom"/>
</dbReference>
<keyword evidence="11 32" id="KW-0812">Transmembrane</keyword>